<sequence>MSWEGSEAAYTPTGLQLAERLEKLYLCTMSKQLASVLTTVNAPYSAQLDGAELAHCLSNFDLAKQFSGQVSSFFGEVPAAEQQAFAYEFGIALADLKSFASDFAKWSGQSYHLAS</sequence>
<organism evidence="1 2">
    <name type="scientific">Tianweitania populi</name>
    <dbReference type="NCBI Taxonomy" id="1607949"/>
    <lineage>
        <taxon>Bacteria</taxon>
        <taxon>Pseudomonadati</taxon>
        <taxon>Pseudomonadota</taxon>
        <taxon>Alphaproteobacteria</taxon>
        <taxon>Hyphomicrobiales</taxon>
        <taxon>Phyllobacteriaceae</taxon>
        <taxon>Tianweitania</taxon>
    </lineage>
</organism>
<evidence type="ECO:0000313" key="2">
    <source>
        <dbReference type="Proteomes" id="UP000630142"/>
    </source>
</evidence>
<accession>A0A8J3GM13</accession>
<keyword evidence="2" id="KW-1185">Reference proteome</keyword>
<comment type="caution">
    <text evidence="1">The sequence shown here is derived from an EMBL/GenBank/DDBJ whole genome shotgun (WGS) entry which is preliminary data.</text>
</comment>
<gene>
    <name evidence="1" type="ORF">GCM10016234_34480</name>
</gene>
<dbReference type="AlphaFoldDB" id="A0A8J3GM13"/>
<name>A0A8J3GM13_9HYPH</name>
<protein>
    <submittedName>
        <fullName evidence="1">Uncharacterized protein</fullName>
    </submittedName>
</protein>
<dbReference type="Proteomes" id="UP000630142">
    <property type="component" value="Unassembled WGS sequence"/>
</dbReference>
<reference evidence="1" key="2">
    <citation type="submission" date="2020-09" db="EMBL/GenBank/DDBJ databases">
        <authorList>
            <person name="Sun Q."/>
            <person name="Kim S."/>
        </authorList>
    </citation>
    <scope>NUCLEOTIDE SEQUENCE</scope>
    <source>
        <strain evidence="1">KCTC 42249</strain>
    </source>
</reference>
<evidence type="ECO:0000313" key="1">
    <source>
        <dbReference type="EMBL" id="GHD21133.1"/>
    </source>
</evidence>
<dbReference type="EMBL" id="BMZQ01000003">
    <property type="protein sequence ID" value="GHD21133.1"/>
    <property type="molecule type" value="Genomic_DNA"/>
</dbReference>
<reference evidence="1" key="1">
    <citation type="journal article" date="2014" name="Int. J. Syst. Evol. Microbiol.">
        <title>Complete genome sequence of Corynebacterium casei LMG S-19264T (=DSM 44701T), isolated from a smear-ripened cheese.</title>
        <authorList>
            <consortium name="US DOE Joint Genome Institute (JGI-PGF)"/>
            <person name="Walter F."/>
            <person name="Albersmeier A."/>
            <person name="Kalinowski J."/>
            <person name="Ruckert C."/>
        </authorList>
    </citation>
    <scope>NUCLEOTIDE SEQUENCE</scope>
    <source>
        <strain evidence="1">KCTC 42249</strain>
    </source>
</reference>
<proteinExistence type="predicted"/>
<dbReference type="RefSeq" id="WP_244641550.1">
    <property type="nucleotide sequence ID" value="NZ_BMZQ01000003.1"/>
</dbReference>